<sequence>MNSNERFHLPDQLTRNNFLDWEGKVISVLQWKDLYDLVLDKEEKCCDEKGQFVVKDKDPIRLHQLNQAHAIMYTRIHSCLTGRLSQNGGKDCPIALWKNIQLLGASKKKANAFKAWVKLNVKITFETVLDLLDSQIFPETKPITTPLPQKYAEPGEASALLTQKCPDGRHLPSASHTSKKCFSLHPELLVEYQKHMKAKAEAEAHLTLLLGPSMYNVEVSEPIDSAVNKLATLFDHLPGNLASGSSDGYKSEVSLI</sequence>
<protein>
    <submittedName>
        <fullName evidence="1">Uncharacterized protein</fullName>
    </submittedName>
</protein>
<reference evidence="2" key="1">
    <citation type="submission" date="2014-03" db="EMBL/GenBank/DDBJ databases">
        <title>The Genome Sequence of Puccinia striiformis f. sp. tritici PST-78.</title>
        <authorList>
            <consortium name="The Broad Institute Genome Sequencing Platform"/>
            <person name="Cuomo C."/>
            <person name="Hulbert S."/>
            <person name="Chen X."/>
            <person name="Walker B."/>
            <person name="Young S.K."/>
            <person name="Zeng Q."/>
            <person name="Gargeya S."/>
            <person name="Fitzgerald M."/>
            <person name="Haas B."/>
            <person name="Abouelleil A."/>
            <person name="Alvarado L."/>
            <person name="Arachchi H.M."/>
            <person name="Berlin A.M."/>
            <person name="Chapman S.B."/>
            <person name="Goldberg J."/>
            <person name="Griggs A."/>
            <person name="Gujja S."/>
            <person name="Hansen M."/>
            <person name="Howarth C."/>
            <person name="Imamovic A."/>
            <person name="Larimer J."/>
            <person name="McCowan C."/>
            <person name="Montmayeur A."/>
            <person name="Murphy C."/>
            <person name="Neiman D."/>
            <person name="Pearson M."/>
            <person name="Priest M."/>
            <person name="Roberts A."/>
            <person name="Saif S."/>
            <person name="Shea T."/>
            <person name="Sisk P."/>
            <person name="Sykes S."/>
            <person name="Wortman J."/>
            <person name="Nusbaum C."/>
            <person name="Birren B."/>
        </authorList>
    </citation>
    <scope>NUCLEOTIDE SEQUENCE [LARGE SCALE GENOMIC DNA]</scope>
    <source>
        <strain evidence="2">race PST-78</strain>
    </source>
</reference>
<comment type="caution">
    <text evidence="1">The sequence shown here is derived from an EMBL/GenBank/DDBJ whole genome shotgun (WGS) entry which is preliminary data.</text>
</comment>
<evidence type="ECO:0000313" key="1">
    <source>
        <dbReference type="EMBL" id="KNF06777.1"/>
    </source>
</evidence>
<name>A0A0L0W5L5_9BASI</name>
<dbReference type="Proteomes" id="UP000054564">
    <property type="component" value="Unassembled WGS sequence"/>
</dbReference>
<dbReference type="AlphaFoldDB" id="A0A0L0W5L5"/>
<gene>
    <name evidence="1" type="ORF">PSTG_00092</name>
</gene>
<organism evidence="1 2">
    <name type="scientific">Puccinia striiformis f. sp. tritici PST-78</name>
    <dbReference type="NCBI Taxonomy" id="1165861"/>
    <lineage>
        <taxon>Eukaryota</taxon>
        <taxon>Fungi</taxon>
        <taxon>Dikarya</taxon>
        <taxon>Basidiomycota</taxon>
        <taxon>Pucciniomycotina</taxon>
        <taxon>Pucciniomycetes</taxon>
        <taxon>Pucciniales</taxon>
        <taxon>Pucciniaceae</taxon>
        <taxon>Puccinia</taxon>
    </lineage>
</organism>
<accession>A0A0L0W5L5</accession>
<proteinExistence type="predicted"/>
<dbReference type="EMBL" id="AJIL01000002">
    <property type="protein sequence ID" value="KNF06777.1"/>
    <property type="molecule type" value="Genomic_DNA"/>
</dbReference>
<evidence type="ECO:0000313" key="2">
    <source>
        <dbReference type="Proteomes" id="UP000054564"/>
    </source>
</evidence>
<keyword evidence="2" id="KW-1185">Reference proteome</keyword>
<dbReference type="STRING" id="1165861.A0A0L0W5L5"/>